<dbReference type="Gene3D" id="3.40.640.10">
    <property type="entry name" value="Type I PLP-dependent aspartate aminotransferase-like (Major domain)"/>
    <property type="match status" value="1"/>
</dbReference>
<dbReference type="SUPFAM" id="SSF53383">
    <property type="entry name" value="PLP-dependent transferases"/>
    <property type="match status" value="1"/>
</dbReference>
<comment type="cofactor">
    <cofactor evidence="1 4">
        <name>pyridoxal 5'-phosphate</name>
        <dbReference type="ChEBI" id="CHEBI:597326"/>
    </cofactor>
</comment>
<keyword evidence="2" id="KW-0663">Pyridoxal phosphate</keyword>
<dbReference type="EMBL" id="SADE01000004">
    <property type="protein sequence ID" value="RVU33638.1"/>
    <property type="molecule type" value="Genomic_DNA"/>
</dbReference>
<name>A0A437QGE8_9PROT</name>
<dbReference type="PANTHER" id="PTHR43586:SF24">
    <property type="entry name" value="BLR4730 PROTEIN"/>
    <property type="match status" value="1"/>
</dbReference>
<keyword evidence="6" id="KW-0808">Transferase</keyword>
<dbReference type="InterPro" id="IPR020578">
    <property type="entry name" value="Aminotrans_V_PyrdxlP_BS"/>
</dbReference>
<dbReference type="InterPro" id="IPR015424">
    <property type="entry name" value="PyrdxlP-dep_Trfase"/>
</dbReference>
<evidence type="ECO:0000256" key="1">
    <source>
        <dbReference type="ARBA" id="ARBA00001933"/>
    </source>
</evidence>
<proteinExistence type="inferred from homology"/>
<dbReference type="Proteomes" id="UP000287447">
    <property type="component" value="Unassembled WGS sequence"/>
</dbReference>
<dbReference type="InterPro" id="IPR015421">
    <property type="entry name" value="PyrdxlP-dep_Trfase_major"/>
</dbReference>
<reference evidence="7" key="1">
    <citation type="submission" date="2019-01" db="EMBL/GenBank/DDBJ databases">
        <title>Gri0909 isolated from a small marine red alga.</title>
        <authorList>
            <person name="Kim J."/>
            <person name="Jeong S.E."/>
            <person name="Jeon C.O."/>
        </authorList>
    </citation>
    <scope>NUCLEOTIDE SEQUENCE [LARGE SCALE GENOMIC DNA]</scope>
    <source>
        <strain evidence="7">Gri0909</strain>
    </source>
</reference>
<comment type="similarity">
    <text evidence="3">Belongs to the class-V pyridoxal-phosphate-dependent aminotransferase family.</text>
</comment>
<accession>A0A437QGE8</accession>
<protein>
    <submittedName>
        <fullName evidence="6">Aminotransferase class V-fold PLP-dependent enzyme</fullName>
    </submittedName>
</protein>
<gene>
    <name evidence="6" type="ORF">EOI86_20995</name>
</gene>
<evidence type="ECO:0000256" key="2">
    <source>
        <dbReference type="ARBA" id="ARBA00022898"/>
    </source>
</evidence>
<sequence length="392" mass="43344">MSFSVSAARLDTPACAQGLIHLNNAGASLMPQPVHQAVLDHLQLECDIGGYEAKAHNNALLERFYDAAARAVGGQREEIAFIENATRAWDMAFYAFDWRPGDRILTSRADYSSNMISYIQVARRYGAIVDMAPDDETGQVDVAALENLITDRTRLISLTHIPTNGGLINPVEKVGAIANRYGIPYLVDACQSVGQMPVDVNAIGCDMLSTTGRKYIRGPRGTGFLWVRKAWIEKLEPPFLDNHAATWTTVDDIEIRSDARRFENWECYFAGKIGLGVALDYGYEMGISETWERIQALSQSLRDLLARIPNVTVWDTGQKQCGIVTFSKAGVDPNRIKSDLAERKINVSASSRQLTREDLAAADVDVLVRASVHYFNTEDELDQLAAAVRALD</sequence>
<dbReference type="PANTHER" id="PTHR43586">
    <property type="entry name" value="CYSTEINE DESULFURASE"/>
    <property type="match status" value="1"/>
</dbReference>
<dbReference type="InterPro" id="IPR015422">
    <property type="entry name" value="PyrdxlP-dep_Trfase_small"/>
</dbReference>
<dbReference type="Pfam" id="PF00266">
    <property type="entry name" value="Aminotran_5"/>
    <property type="match status" value="1"/>
</dbReference>
<dbReference type="GO" id="GO:0008483">
    <property type="term" value="F:transaminase activity"/>
    <property type="evidence" value="ECO:0007669"/>
    <property type="project" value="UniProtKB-KW"/>
</dbReference>
<feature type="domain" description="Aminotransferase class V" evidence="5">
    <location>
        <begin position="20"/>
        <end position="384"/>
    </location>
</feature>
<keyword evidence="7" id="KW-1185">Reference proteome</keyword>
<evidence type="ECO:0000259" key="5">
    <source>
        <dbReference type="Pfam" id="PF00266"/>
    </source>
</evidence>
<comment type="caution">
    <text evidence="6">The sequence shown here is derived from an EMBL/GenBank/DDBJ whole genome shotgun (WGS) entry which is preliminary data.</text>
</comment>
<evidence type="ECO:0000256" key="3">
    <source>
        <dbReference type="RuleBase" id="RU004075"/>
    </source>
</evidence>
<dbReference type="Gene3D" id="3.90.1150.10">
    <property type="entry name" value="Aspartate Aminotransferase, domain 1"/>
    <property type="match status" value="1"/>
</dbReference>
<dbReference type="AlphaFoldDB" id="A0A437QGE8"/>
<dbReference type="RefSeq" id="WP_127767668.1">
    <property type="nucleotide sequence ID" value="NZ_SADE01000004.1"/>
</dbReference>
<dbReference type="OrthoDB" id="9804366at2"/>
<evidence type="ECO:0000313" key="7">
    <source>
        <dbReference type="Proteomes" id="UP000287447"/>
    </source>
</evidence>
<evidence type="ECO:0000256" key="4">
    <source>
        <dbReference type="RuleBase" id="RU004504"/>
    </source>
</evidence>
<organism evidence="6 7">
    <name type="scientific">Hwanghaeella grinnelliae</name>
    <dbReference type="NCBI Taxonomy" id="2500179"/>
    <lineage>
        <taxon>Bacteria</taxon>
        <taxon>Pseudomonadati</taxon>
        <taxon>Pseudomonadota</taxon>
        <taxon>Alphaproteobacteria</taxon>
        <taxon>Rhodospirillales</taxon>
        <taxon>Rhodospirillaceae</taxon>
        <taxon>Hwanghaeella</taxon>
    </lineage>
</organism>
<keyword evidence="6" id="KW-0032">Aminotransferase</keyword>
<dbReference type="PROSITE" id="PS00595">
    <property type="entry name" value="AA_TRANSFER_CLASS_5"/>
    <property type="match status" value="1"/>
</dbReference>
<evidence type="ECO:0000313" key="6">
    <source>
        <dbReference type="EMBL" id="RVU33638.1"/>
    </source>
</evidence>
<dbReference type="InterPro" id="IPR000192">
    <property type="entry name" value="Aminotrans_V_dom"/>
</dbReference>